<feature type="region of interest" description="Disordered" evidence="7">
    <location>
        <begin position="1"/>
        <end position="89"/>
    </location>
</feature>
<sequence length="472" mass="53975">MTSCEGQSTSVLPTSSQHHKGCPMTDLGNSFLFERMPEEENKQSGGGNRNVRRGSFSGRSNKHGFRGGRRRFGHEFTYPNGGTKEDPLNLNAVKPVEESHNTKQLEEQGSKLLEVLVPKNVKDPLNLIGVEKQRKKRKHAEESFVSEDEIVSPVQRKQKKQRYHSSPKREPKESTSASSLESAGLNAVEGSASGSKPSPAELKKIRQEHFNNRYCYGNFDRYYGTRLEPGQKDSRLLVLKKEWFEKKSVLDIGCNVGFLTLSIAKDFGPRRILGIDIDDHLIGVARKNIRHYCDQEIEFLGKFPASFCTNFGPVSNHTLSFSTKFPDNVWFRKENYVLENEELLETVQEEFDVILALSITKWIHLNFGDDGLRRFFRRAYNQLLPGGRFIVEPQPFASYRKRSKMTEKLKTNYAAIEFKPEDFEMYLIESVGFESVEHLGAPCAKTKGFERPIDVYLKKPPRFMERDTKNSA</sequence>
<proteinExistence type="inferred from homology"/>
<dbReference type="InterPro" id="IPR024160">
    <property type="entry name" value="BIN3_SAM-bd_dom"/>
</dbReference>
<evidence type="ECO:0000256" key="3">
    <source>
        <dbReference type="ARBA" id="ARBA00022679"/>
    </source>
</evidence>
<name>A0ABR1C5P0_NECAM</name>
<keyword evidence="4 5" id="KW-0949">S-adenosyl-L-methionine</keyword>
<reference evidence="9 10" key="1">
    <citation type="submission" date="2023-08" db="EMBL/GenBank/DDBJ databases">
        <title>A Necator americanus chromosomal reference genome.</title>
        <authorList>
            <person name="Ilik V."/>
            <person name="Petrzelkova K.J."/>
            <person name="Pardy F."/>
            <person name="Fuh T."/>
            <person name="Niatou-Singa F.S."/>
            <person name="Gouil Q."/>
            <person name="Baker L."/>
            <person name="Ritchie M.E."/>
            <person name="Jex A.R."/>
            <person name="Gazzola D."/>
            <person name="Li H."/>
            <person name="Toshio Fujiwara R."/>
            <person name="Zhan B."/>
            <person name="Aroian R.V."/>
            <person name="Pafco B."/>
            <person name="Schwarz E.M."/>
        </authorList>
    </citation>
    <scope>NUCLEOTIDE SEQUENCE [LARGE SCALE GENOMIC DNA]</scope>
    <source>
        <strain evidence="9 10">Aroian</strain>
        <tissue evidence="9">Whole animal</tissue>
    </source>
</reference>
<feature type="domain" description="Bin3-type SAM" evidence="8">
    <location>
        <begin position="233"/>
        <end position="461"/>
    </location>
</feature>
<evidence type="ECO:0000259" key="8">
    <source>
        <dbReference type="PROSITE" id="PS51515"/>
    </source>
</evidence>
<keyword evidence="3 6" id="KW-0808">Transferase</keyword>
<dbReference type="EC" id="2.1.1.-" evidence="6"/>
<protein>
    <recommendedName>
        <fullName evidence="6">RNA methyltransferase</fullName>
        <ecNumber evidence="6">2.1.1.-</ecNumber>
    </recommendedName>
</protein>
<dbReference type="SUPFAM" id="SSF53335">
    <property type="entry name" value="S-adenosyl-L-methionine-dependent methyltransferases"/>
    <property type="match status" value="1"/>
</dbReference>
<dbReference type="CDD" id="cd02440">
    <property type="entry name" value="AdoMet_MTases"/>
    <property type="match status" value="1"/>
</dbReference>
<evidence type="ECO:0000313" key="10">
    <source>
        <dbReference type="Proteomes" id="UP001303046"/>
    </source>
</evidence>
<evidence type="ECO:0000256" key="6">
    <source>
        <dbReference type="RuleBase" id="RU367087"/>
    </source>
</evidence>
<dbReference type="PANTHER" id="PTHR12315:SF0">
    <property type="entry name" value="7SK SNRNA METHYLPHOSPHATE CAPPING ENZYME"/>
    <property type="match status" value="1"/>
</dbReference>
<evidence type="ECO:0000256" key="1">
    <source>
        <dbReference type="ARBA" id="ARBA00008361"/>
    </source>
</evidence>
<evidence type="ECO:0000256" key="4">
    <source>
        <dbReference type="ARBA" id="ARBA00022691"/>
    </source>
</evidence>
<dbReference type="Gene3D" id="3.40.50.150">
    <property type="entry name" value="Vaccinia Virus protein VP39"/>
    <property type="match status" value="1"/>
</dbReference>
<dbReference type="Pfam" id="PF13649">
    <property type="entry name" value="Methyltransf_25"/>
    <property type="match status" value="1"/>
</dbReference>
<evidence type="ECO:0000313" key="9">
    <source>
        <dbReference type="EMBL" id="KAK6733824.1"/>
    </source>
</evidence>
<dbReference type="Pfam" id="PF06859">
    <property type="entry name" value="Bin3"/>
    <property type="match status" value="1"/>
</dbReference>
<keyword evidence="10" id="KW-1185">Reference proteome</keyword>
<feature type="compositionally biased region" description="Basic residues" evidence="7">
    <location>
        <begin position="156"/>
        <end position="166"/>
    </location>
</feature>
<dbReference type="InterPro" id="IPR039772">
    <property type="entry name" value="Bin3-like"/>
</dbReference>
<dbReference type="InterPro" id="IPR041698">
    <property type="entry name" value="Methyltransf_25"/>
</dbReference>
<evidence type="ECO:0000256" key="5">
    <source>
        <dbReference type="PROSITE-ProRule" id="PRU00848"/>
    </source>
</evidence>
<feature type="region of interest" description="Disordered" evidence="7">
    <location>
        <begin position="132"/>
        <end position="200"/>
    </location>
</feature>
<evidence type="ECO:0000256" key="2">
    <source>
        <dbReference type="ARBA" id="ARBA00022603"/>
    </source>
</evidence>
<dbReference type="InterPro" id="IPR010675">
    <property type="entry name" value="Bin3_C"/>
</dbReference>
<feature type="compositionally biased region" description="Basic residues" evidence="7">
    <location>
        <begin position="60"/>
        <end position="72"/>
    </location>
</feature>
<organism evidence="9 10">
    <name type="scientific">Necator americanus</name>
    <name type="common">Human hookworm</name>
    <dbReference type="NCBI Taxonomy" id="51031"/>
    <lineage>
        <taxon>Eukaryota</taxon>
        <taxon>Metazoa</taxon>
        <taxon>Ecdysozoa</taxon>
        <taxon>Nematoda</taxon>
        <taxon>Chromadorea</taxon>
        <taxon>Rhabditida</taxon>
        <taxon>Rhabditina</taxon>
        <taxon>Rhabditomorpha</taxon>
        <taxon>Strongyloidea</taxon>
        <taxon>Ancylostomatidae</taxon>
        <taxon>Bunostominae</taxon>
        <taxon>Necator</taxon>
    </lineage>
</organism>
<comment type="similarity">
    <text evidence="1 6">Belongs to the methyltransferase superfamily.</text>
</comment>
<gene>
    <name evidence="9" type="primary">Necator_chrII.g5325</name>
    <name evidence="9" type="ORF">RB195_017532</name>
</gene>
<dbReference type="Proteomes" id="UP001303046">
    <property type="component" value="Unassembled WGS sequence"/>
</dbReference>
<feature type="compositionally biased region" description="Polar residues" evidence="7">
    <location>
        <begin position="1"/>
        <end position="16"/>
    </location>
</feature>
<evidence type="ECO:0000256" key="7">
    <source>
        <dbReference type="SAM" id="MobiDB-lite"/>
    </source>
</evidence>
<comment type="caution">
    <text evidence="9">The sequence shown here is derived from an EMBL/GenBank/DDBJ whole genome shotgun (WGS) entry which is preliminary data.</text>
</comment>
<accession>A0ABR1C5P0</accession>
<dbReference type="EMBL" id="JAVFWL010000002">
    <property type="protein sequence ID" value="KAK6733824.1"/>
    <property type="molecule type" value="Genomic_DNA"/>
</dbReference>
<dbReference type="InterPro" id="IPR029063">
    <property type="entry name" value="SAM-dependent_MTases_sf"/>
</dbReference>
<dbReference type="PANTHER" id="PTHR12315">
    <property type="entry name" value="BICOID-INTERACTING PROTEIN RELATED"/>
    <property type="match status" value="1"/>
</dbReference>
<keyword evidence="2 6" id="KW-0489">Methyltransferase</keyword>
<dbReference type="PROSITE" id="PS51515">
    <property type="entry name" value="BIN3_SAM"/>
    <property type="match status" value="1"/>
</dbReference>